<organism evidence="3 4">
    <name type="scientific">Rhizobium viscosum</name>
    <name type="common">Arthrobacter viscosus</name>
    <dbReference type="NCBI Taxonomy" id="1673"/>
    <lineage>
        <taxon>Bacteria</taxon>
        <taxon>Pseudomonadati</taxon>
        <taxon>Pseudomonadota</taxon>
        <taxon>Alphaproteobacteria</taxon>
        <taxon>Hyphomicrobiales</taxon>
        <taxon>Rhizobiaceae</taxon>
        <taxon>Rhizobium/Agrobacterium group</taxon>
        <taxon>Rhizobium</taxon>
    </lineage>
</organism>
<dbReference type="Proteomes" id="UP000620262">
    <property type="component" value="Unassembled WGS sequence"/>
</dbReference>
<evidence type="ECO:0000313" key="3">
    <source>
        <dbReference type="EMBL" id="MBE1506178.1"/>
    </source>
</evidence>
<dbReference type="Gene3D" id="1.10.238.10">
    <property type="entry name" value="EF-hand"/>
    <property type="match status" value="1"/>
</dbReference>
<dbReference type="PROSITE" id="PS50222">
    <property type="entry name" value="EF_HAND_2"/>
    <property type="match status" value="2"/>
</dbReference>
<feature type="compositionally biased region" description="Basic and acidic residues" evidence="1">
    <location>
        <begin position="76"/>
        <end position="92"/>
    </location>
</feature>
<dbReference type="InterPro" id="IPR002048">
    <property type="entry name" value="EF_hand_dom"/>
</dbReference>
<feature type="region of interest" description="Disordered" evidence="1">
    <location>
        <begin position="76"/>
        <end position="96"/>
    </location>
</feature>
<feature type="region of interest" description="Disordered" evidence="1">
    <location>
        <begin position="1"/>
        <end position="56"/>
    </location>
</feature>
<dbReference type="SUPFAM" id="SSF47473">
    <property type="entry name" value="EF-hand"/>
    <property type="match status" value="1"/>
</dbReference>
<evidence type="ECO:0000256" key="1">
    <source>
        <dbReference type="SAM" id="MobiDB-lite"/>
    </source>
</evidence>
<name>A0ABR9ISK5_RHIVS</name>
<keyword evidence="4" id="KW-1185">Reference proteome</keyword>
<gene>
    <name evidence="3" type="ORF">H4W29_003359</name>
</gene>
<accession>A0ABR9ISK5</accession>
<comment type="caution">
    <text evidence="3">The sequence shown here is derived from an EMBL/GenBank/DDBJ whole genome shotgun (WGS) entry which is preliminary data.</text>
</comment>
<feature type="compositionally biased region" description="Low complexity" evidence="1">
    <location>
        <begin position="35"/>
        <end position="48"/>
    </location>
</feature>
<feature type="domain" description="EF-hand" evidence="2">
    <location>
        <begin position="21"/>
        <end position="44"/>
    </location>
</feature>
<dbReference type="EMBL" id="JADBEC010000001">
    <property type="protein sequence ID" value="MBE1506178.1"/>
    <property type="molecule type" value="Genomic_DNA"/>
</dbReference>
<dbReference type="PROSITE" id="PS00018">
    <property type="entry name" value="EF_HAND_1"/>
    <property type="match status" value="2"/>
</dbReference>
<protein>
    <submittedName>
        <fullName evidence="3">Ca2+-binding EF-hand superfamily protein</fullName>
    </submittedName>
</protein>
<evidence type="ECO:0000259" key="2">
    <source>
        <dbReference type="PROSITE" id="PS50222"/>
    </source>
</evidence>
<dbReference type="InterPro" id="IPR018247">
    <property type="entry name" value="EF_Hand_1_Ca_BS"/>
</dbReference>
<dbReference type="RefSeq" id="WP_192729919.1">
    <property type="nucleotide sequence ID" value="NZ_BAAAVL010000005.1"/>
</dbReference>
<dbReference type="Pfam" id="PF13202">
    <property type="entry name" value="EF-hand_5"/>
    <property type="match status" value="2"/>
</dbReference>
<sequence>MTSVSALGSTLTQYQAPLNPLDKNGDGVVSADELAAASKSSSTNASSAGDDDSSGSDVVQKIAADILALMLSLQKTDDDSKAGTDDNSDDSKGALAALDANGDGKLTTSELLSADPQKIAAAGGDDQDGGLMAKVLTDMQTALRAYQTTYGNSPVANGDSDQTA</sequence>
<proteinExistence type="predicted"/>
<feature type="domain" description="EF-hand" evidence="2">
    <location>
        <begin position="86"/>
        <end position="121"/>
    </location>
</feature>
<feature type="compositionally biased region" description="Polar residues" evidence="1">
    <location>
        <begin position="1"/>
        <end position="16"/>
    </location>
</feature>
<dbReference type="InterPro" id="IPR011992">
    <property type="entry name" value="EF-hand-dom_pair"/>
</dbReference>
<reference evidence="3 4" key="1">
    <citation type="submission" date="2020-10" db="EMBL/GenBank/DDBJ databases">
        <title>Sequencing the genomes of 1000 actinobacteria strains.</title>
        <authorList>
            <person name="Klenk H.-P."/>
        </authorList>
    </citation>
    <scope>NUCLEOTIDE SEQUENCE [LARGE SCALE GENOMIC DNA]</scope>
    <source>
        <strain evidence="3 4">DSM 7307</strain>
    </source>
</reference>
<evidence type="ECO:0000313" key="4">
    <source>
        <dbReference type="Proteomes" id="UP000620262"/>
    </source>
</evidence>